<dbReference type="Proteomes" id="UP000503349">
    <property type="component" value="Chromosome 11"/>
</dbReference>
<reference evidence="4 5" key="1">
    <citation type="submission" date="2019-02" db="EMBL/GenBank/DDBJ databases">
        <title>Opniocepnalus argus genome.</title>
        <authorList>
            <person name="Zhou C."/>
            <person name="Xiao S."/>
        </authorList>
    </citation>
    <scope>NUCLEOTIDE SEQUENCE [LARGE SCALE GENOMIC DNA]</scope>
    <source>
        <strain evidence="4">OARG1902GOOAL</strain>
        <tissue evidence="4">Muscle</tissue>
    </source>
</reference>
<accession>A0A6G1Q059</accession>
<evidence type="ECO:0000313" key="4">
    <source>
        <dbReference type="EMBL" id="KAF3695887.1"/>
    </source>
</evidence>
<dbReference type="InterPro" id="IPR014756">
    <property type="entry name" value="Ig_E-set"/>
</dbReference>
<dbReference type="InterPro" id="IPR014752">
    <property type="entry name" value="Arrestin-like_C"/>
</dbReference>
<gene>
    <name evidence="4" type="ORF">EXN66_Car011563</name>
</gene>
<dbReference type="Gene3D" id="2.60.40.640">
    <property type="match status" value="1"/>
</dbReference>
<dbReference type="GO" id="GO:0007399">
    <property type="term" value="P:nervous system development"/>
    <property type="evidence" value="ECO:0007669"/>
    <property type="project" value="UniProtKB-ARBA"/>
</dbReference>
<reference evidence="5" key="2">
    <citation type="submission" date="2019-02" db="EMBL/GenBank/DDBJ databases">
        <title>Opniocepnalus argus Var Kimnra genome.</title>
        <authorList>
            <person name="Zhou C."/>
            <person name="Xiao S."/>
        </authorList>
    </citation>
    <scope>NUCLEOTIDE SEQUENCE [LARGE SCALE GENOMIC DNA]</scope>
</reference>
<evidence type="ECO:0000259" key="2">
    <source>
        <dbReference type="Pfam" id="PF00339"/>
    </source>
</evidence>
<dbReference type="AlphaFoldDB" id="A0A6G1Q059"/>
<dbReference type="GO" id="GO:0015031">
    <property type="term" value="P:protein transport"/>
    <property type="evidence" value="ECO:0007669"/>
    <property type="project" value="TreeGrafter"/>
</dbReference>
<dbReference type="GO" id="GO:0005737">
    <property type="term" value="C:cytoplasm"/>
    <property type="evidence" value="ECO:0007669"/>
    <property type="project" value="TreeGrafter"/>
</dbReference>
<dbReference type="InterPro" id="IPR011022">
    <property type="entry name" value="Arrestin_C-like"/>
</dbReference>
<dbReference type="EMBL" id="CM015722">
    <property type="protein sequence ID" value="KAF3695887.1"/>
    <property type="molecule type" value="Genomic_DNA"/>
</dbReference>
<protein>
    <submittedName>
        <fullName evidence="4">Uncharacterized protein</fullName>
    </submittedName>
</protein>
<dbReference type="Pfam" id="PF00339">
    <property type="entry name" value="Arrestin_N"/>
    <property type="match status" value="1"/>
</dbReference>
<feature type="domain" description="Arrestin-like N-terminal" evidence="2">
    <location>
        <begin position="14"/>
        <end position="70"/>
    </location>
</feature>
<dbReference type="PANTHER" id="PTHR11188">
    <property type="entry name" value="ARRESTIN DOMAIN CONTAINING PROTEIN"/>
    <property type="match status" value="1"/>
</dbReference>
<proteinExistence type="inferred from homology"/>
<evidence type="ECO:0000313" key="5">
    <source>
        <dbReference type="Proteomes" id="UP000503349"/>
    </source>
</evidence>
<dbReference type="InterPro" id="IPR050357">
    <property type="entry name" value="Arrestin_domain-protein"/>
</dbReference>
<feature type="domain" description="Arrestin C-terminal-like" evidence="3">
    <location>
        <begin position="87"/>
        <end position="175"/>
    </location>
</feature>
<sequence>MTVKHLLVEYNKVNEQGTFSPGDILSGKVTVMTSKETKVQCFLVKAKGKAKVTWCDQEGEATVVHSDKKIYFYFEYIILQDKNRGNGEAIAVSVEVLNNSAGTVTPKFYLCEKQTFVAKSKGIVHTNDILFATGDSVPAETSQTITKVLSIPLQLPPTFFNCSLMKLEYRLKSEYHDNHVGLLATPCLHRPRLLWQPPTGLPQISRMGVQLTNPLPAGERLRESERAE</sequence>
<dbReference type="InterPro" id="IPR011021">
    <property type="entry name" value="Arrestin-like_N"/>
</dbReference>
<dbReference type="Pfam" id="PF02752">
    <property type="entry name" value="Arrestin_C"/>
    <property type="match status" value="1"/>
</dbReference>
<dbReference type="SUPFAM" id="SSF81296">
    <property type="entry name" value="E set domains"/>
    <property type="match status" value="1"/>
</dbReference>
<organism evidence="4 5">
    <name type="scientific">Channa argus</name>
    <name type="common">Northern snakehead</name>
    <name type="synonym">Ophicephalus argus</name>
    <dbReference type="NCBI Taxonomy" id="215402"/>
    <lineage>
        <taxon>Eukaryota</taxon>
        <taxon>Metazoa</taxon>
        <taxon>Chordata</taxon>
        <taxon>Craniata</taxon>
        <taxon>Vertebrata</taxon>
        <taxon>Euteleostomi</taxon>
        <taxon>Actinopterygii</taxon>
        <taxon>Neopterygii</taxon>
        <taxon>Teleostei</taxon>
        <taxon>Neoteleostei</taxon>
        <taxon>Acanthomorphata</taxon>
        <taxon>Anabantaria</taxon>
        <taxon>Anabantiformes</taxon>
        <taxon>Channoidei</taxon>
        <taxon>Channidae</taxon>
        <taxon>Channa</taxon>
    </lineage>
</organism>
<name>A0A6G1Q059_CHAAH</name>
<evidence type="ECO:0000259" key="3">
    <source>
        <dbReference type="Pfam" id="PF02752"/>
    </source>
</evidence>
<dbReference type="PANTHER" id="PTHR11188:SF135">
    <property type="entry name" value="ARRESTIN DOMAIN CONTAINING 3-LIKE-RELATED"/>
    <property type="match status" value="1"/>
</dbReference>
<comment type="similarity">
    <text evidence="1">Belongs to the arrestin family.</text>
</comment>
<dbReference type="GO" id="GO:0005886">
    <property type="term" value="C:plasma membrane"/>
    <property type="evidence" value="ECO:0007669"/>
    <property type="project" value="TreeGrafter"/>
</dbReference>
<keyword evidence="5" id="KW-1185">Reference proteome</keyword>
<evidence type="ECO:0000256" key="1">
    <source>
        <dbReference type="ARBA" id="ARBA00005298"/>
    </source>
</evidence>